<dbReference type="InterPro" id="IPR019468">
    <property type="entry name" value="AdenyloSucc_lyase_C"/>
</dbReference>
<name>A0ABT4U8W5_9ACTN</name>
<evidence type="ECO:0000256" key="2">
    <source>
        <dbReference type="ARBA" id="ARBA00034772"/>
    </source>
</evidence>
<keyword evidence="5" id="KW-1185">Reference proteome</keyword>
<comment type="similarity">
    <text evidence="2">Belongs to the class-II fumarase/aspartase family.</text>
</comment>
<dbReference type="Gene3D" id="1.20.200.10">
    <property type="entry name" value="Fumarase/aspartase (Central domain)"/>
    <property type="match status" value="1"/>
</dbReference>
<dbReference type="InterPro" id="IPR000362">
    <property type="entry name" value="Fumarate_lyase_fam"/>
</dbReference>
<dbReference type="PANTHER" id="PTHR43172">
    <property type="entry name" value="ADENYLOSUCCINATE LYASE"/>
    <property type="match status" value="1"/>
</dbReference>
<evidence type="ECO:0000259" key="3">
    <source>
        <dbReference type="SMART" id="SM00998"/>
    </source>
</evidence>
<dbReference type="PRINTS" id="PR00149">
    <property type="entry name" value="FUMRATELYASE"/>
</dbReference>
<dbReference type="Pfam" id="PF00206">
    <property type="entry name" value="Lyase_1"/>
    <property type="match status" value="1"/>
</dbReference>
<dbReference type="SMART" id="SM00998">
    <property type="entry name" value="ADSL_C"/>
    <property type="match status" value="1"/>
</dbReference>
<dbReference type="EMBL" id="JAQFWQ010000076">
    <property type="protein sequence ID" value="MDA2813391.1"/>
    <property type="molecule type" value="Genomic_DNA"/>
</dbReference>
<dbReference type="InterPro" id="IPR020557">
    <property type="entry name" value="Fumarate_lyase_CS"/>
</dbReference>
<dbReference type="Proteomes" id="UP001527866">
    <property type="component" value="Unassembled WGS sequence"/>
</dbReference>
<dbReference type="PROSITE" id="PS00163">
    <property type="entry name" value="FUMARATE_LYASES"/>
    <property type="match status" value="1"/>
</dbReference>
<sequence length="444" mass="45709">MFGDMFARGAVAGETGEQAWLRAMLDAESALVHALVRVGLAATEDAEAVEAARRDGRVDAEAAARRAADSANPVVPLVRELTRAVEGAAARHVHQGATSQDVMDTAAVLVARRAGGAVLAEADRAACALAGLAEEHRRTVMPGRTLLQQALPTTFGLAAAGWLHAVTGAADALRTELDRAPAQFGGAAGTLASLGDRGPAVAAAFADRLGLARPALPWHTDRGPLTAVASAAARTAAACGKVAGDLVLLAQTEVGEVAEAAGPGVGGSSAMPHKRNPVAAVSARACAEQVPGLAATLLTAQIHQPHQRAAGAWQAEWQAFDRLLCATGSAAAWTADALERLEVDPERMRANLEMTGGLAMAERVSSDLAPELGRLDAHDLVQEACREAAESGADLAEVLGRRLAGRRTPERIRELLDPAAYLGAADAFIDAALDAYRTRPEGPG</sequence>
<dbReference type="Gene3D" id="1.10.40.30">
    <property type="entry name" value="Fumarase/aspartase (C-terminal domain)"/>
    <property type="match status" value="1"/>
</dbReference>
<evidence type="ECO:0000256" key="1">
    <source>
        <dbReference type="ARBA" id="ARBA00023239"/>
    </source>
</evidence>
<dbReference type="RefSeq" id="WP_270688369.1">
    <property type="nucleotide sequence ID" value="NZ_JAQFWQ010000076.1"/>
</dbReference>
<accession>A0ABT4U8W5</accession>
<gene>
    <name evidence="4" type="ORF">O4J56_22285</name>
</gene>
<reference evidence="4 5" key="1">
    <citation type="submission" date="2023-01" db="EMBL/GenBank/DDBJ databases">
        <title>Draft genome sequence of Nocardiopsis sp. RSe5-2 isolated from halophytes.</title>
        <authorList>
            <person name="Duangmal K."/>
            <person name="Chantavorakit T."/>
        </authorList>
    </citation>
    <scope>NUCLEOTIDE SEQUENCE [LARGE SCALE GENOMIC DNA]</scope>
    <source>
        <strain evidence="4 5">RSe5-2</strain>
    </source>
</reference>
<feature type="domain" description="Adenylosuccinate lyase C-terminal" evidence="3">
    <location>
        <begin position="356"/>
        <end position="433"/>
    </location>
</feature>
<keyword evidence="1 4" id="KW-0456">Lyase</keyword>
<evidence type="ECO:0000313" key="4">
    <source>
        <dbReference type="EMBL" id="MDA2813391.1"/>
    </source>
</evidence>
<dbReference type="CDD" id="cd01597">
    <property type="entry name" value="pCLME"/>
    <property type="match status" value="1"/>
</dbReference>
<organism evidence="4 5">
    <name type="scientific">Nocardiopsis endophytica</name>
    <dbReference type="NCBI Taxonomy" id="3018445"/>
    <lineage>
        <taxon>Bacteria</taxon>
        <taxon>Bacillati</taxon>
        <taxon>Actinomycetota</taxon>
        <taxon>Actinomycetes</taxon>
        <taxon>Streptosporangiales</taxon>
        <taxon>Nocardiopsidaceae</taxon>
        <taxon>Nocardiopsis</taxon>
    </lineage>
</organism>
<evidence type="ECO:0000313" key="5">
    <source>
        <dbReference type="Proteomes" id="UP001527866"/>
    </source>
</evidence>
<dbReference type="Pfam" id="PF10397">
    <property type="entry name" value="ADSL_C"/>
    <property type="match status" value="1"/>
</dbReference>
<dbReference type="InterPro" id="IPR022761">
    <property type="entry name" value="Fumarate_lyase_N"/>
</dbReference>
<protein>
    <submittedName>
        <fullName evidence="4">Adenylosuccinate lyase family protein</fullName>
    </submittedName>
</protein>
<comment type="caution">
    <text evidence="4">The sequence shown here is derived from an EMBL/GenBank/DDBJ whole genome shotgun (WGS) entry which is preliminary data.</text>
</comment>
<dbReference type="GO" id="GO:0016829">
    <property type="term" value="F:lyase activity"/>
    <property type="evidence" value="ECO:0007669"/>
    <property type="project" value="UniProtKB-KW"/>
</dbReference>
<dbReference type="PRINTS" id="PR00145">
    <property type="entry name" value="ARGSUCLYASE"/>
</dbReference>
<dbReference type="SUPFAM" id="SSF48557">
    <property type="entry name" value="L-aspartase-like"/>
    <property type="match status" value="1"/>
</dbReference>
<proteinExistence type="inferred from homology"/>
<dbReference type="PANTHER" id="PTHR43172:SF2">
    <property type="entry name" value="ADENYLOSUCCINATE LYASE C-TERMINAL DOMAIN-CONTAINING PROTEIN"/>
    <property type="match status" value="1"/>
</dbReference>
<dbReference type="InterPro" id="IPR008948">
    <property type="entry name" value="L-Aspartase-like"/>
</dbReference>